<name>A0A210RX01_9BURK</name>
<sequence>MQSASAAYHHRRYLYGILMAGVGSMLFSGKAVLIKLAFGYGANSETLLALRMLMALPMFWIIYWWESRRKVMSPLIWLDRLKLVFLGFLGYFLSSYLDFLGLQYISVGLERIVLYLTPTIVLLISYFVLHKTISRLQWYALVVGYLGVFIVFIQDASSTGMSAWLGMILVFGSACSYATYMIGSGEMVQRIGSVRLVVYASTASAFFSLIQSSFYNPSAIFEQTQEIYWLSLFNAGLCTVIPMLLIMVAINRIGSPLVAQAGILGPVSTIFMGYFILSEPITWIQISGMTLVIAAMWLLVRKDSPRKKSPNSSELDDLDKTEPLN</sequence>
<feature type="transmembrane region" description="Helical" evidence="7">
    <location>
        <begin position="283"/>
        <end position="300"/>
    </location>
</feature>
<keyword evidence="3 7" id="KW-0812">Transmembrane</keyword>
<accession>A0A210RX01</accession>
<evidence type="ECO:0000256" key="2">
    <source>
        <dbReference type="ARBA" id="ARBA00022475"/>
    </source>
</evidence>
<evidence type="ECO:0000256" key="7">
    <source>
        <dbReference type="SAM" id="Phobius"/>
    </source>
</evidence>
<dbReference type="PANTHER" id="PTHR42920">
    <property type="entry name" value="OS03G0707200 PROTEIN-RELATED"/>
    <property type="match status" value="1"/>
</dbReference>
<dbReference type="OrthoDB" id="9813617at2"/>
<feature type="transmembrane region" description="Helical" evidence="7">
    <location>
        <begin position="194"/>
        <end position="215"/>
    </location>
</feature>
<evidence type="ECO:0000313" key="10">
    <source>
        <dbReference type="Proteomes" id="UP000196880"/>
    </source>
</evidence>
<evidence type="ECO:0000313" key="9">
    <source>
        <dbReference type="EMBL" id="OWF65460.1"/>
    </source>
</evidence>
<dbReference type="PANTHER" id="PTHR42920:SF5">
    <property type="entry name" value="EAMA DOMAIN-CONTAINING PROTEIN"/>
    <property type="match status" value="1"/>
</dbReference>
<evidence type="ECO:0000256" key="6">
    <source>
        <dbReference type="SAM" id="MobiDB-lite"/>
    </source>
</evidence>
<dbReference type="Proteomes" id="UP000196880">
    <property type="component" value="Unassembled WGS sequence"/>
</dbReference>
<feature type="transmembrane region" description="Helical" evidence="7">
    <location>
        <begin position="160"/>
        <end position="182"/>
    </location>
</feature>
<feature type="transmembrane region" description="Helical" evidence="7">
    <location>
        <begin position="46"/>
        <end position="65"/>
    </location>
</feature>
<dbReference type="EMBL" id="NAIA01000003">
    <property type="protein sequence ID" value="OWF65460.1"/>
    <property type="molecule type" value="Genomic_DNA"/>
</dbReference>
<dbReference type="InterPro" id="IPR051258">
    <property type="entry name" value="Diverse_Substrate_Transporter"/>
</dbReference>
<feature type="transmembrane region" description="Helical" evidence="7">
    <location>
        <begin position="227"/>
        <end position="250"/>
    </location>
</feature>
<dbReference type="GO" id="GO:0005886">
    <property type="term" value="C:plasma membrane"/>
    <property type="evidence" value="ECO:0007669"/>
    <property type="project" value="UniProtKB-SubCell"/>
</dbReference>
<proteinExistence type="predicted"/>
<gene>
    <name evidence="9" type="ORF">B6A14_06590</name>
</gene>
<evidence type="ECO:0000256" key="3">
    <source>
        <dbReference type="ARBA" id="ARBA00022692"/>
    </source>
</evidence>
<keyword evidence="5 7" id="KW-0472">Membrane</keyword>
<dbReference type="RefSeq" id="WP_087909704.1">
    <property type="nucleotide sequence ID" value="NZ_NAIA01000003.1"/>
</dbReference>
<evidence type="ECO:0000256" key="1">
    <source>
        <dbReference type="ARBA" id="ARBA00004651"/>
    </source>
</evidence>
<comment type="caution">
    <text evidence="9">The sequence shown here is derived from an EMBL/GenBank/DDBJ whole genome shotgun (WGS) entry which is preliminary data.</text>
</comment>
<feature type="domain" description="EamA" evidence="8">
    <location>
        <begin position="15"/>
        <end position="152"/>
    </location>
</feature>
<dbReference type="SUPFAM" id="SSF103481">
    <property type="entry name" value="Multidrug resistance efflux transporter EmrE"/>
    <property type="match status" value="2"/>
</dbReference>
<keyword evidence="2" id="KW-1003">Cell membrane</keyword>
<reference evidence="9 10" key="1">
    <citation type="submission" date="2017-03" db="EMBL/GenBank/DDBJ databases">
        <title>New species Polynucleobacter sp. MWH-EgelM1-30-B4.</title>
        <authorList>
            <person name="Hahn M.W."/>
        </authorList>
    </citation>
    <scope>NUCLEOTIDE SEQUENCE [LARGE SCALE GENOMIC DNA]</scope>
    <source>
        <strain evidence="9 10">MWH-EgelM1-30-B4</strain>
    </source>
</reference>
<dbReference type="Gene3D" id="1.10.3730.20">
    <property type="match status" value="1"/>
</dbReference>
<evidence type="ECO:0000256" key="4">
    <source>
        <dbReference type="ARBA" id="ARBA00022989"/>
    </source>
</evidence>
<feature type="transmembrane region" description="Helical" evidence="7">
    <location>
        <begin position="136"/>
        <end position="154"/>
    </location>
</feature>
<feature type="domain" description="EamA" evidence="8">
    <location>
        <begin position="165"/>
        <end position="300"/>
    </location>
</feature>
<organism evidence="9 10">
    <name type="scientific">Polynucleobacter hirudinilacicola</name>
    <dbReference type="NCBI Taxonomy" id="1743166"/>
    <lineage>
        <taxon>Bacteria</taxon>
        <taxon>Pseudomonadati</taxon>
        <taxon>Pseudomonadota</taxon>
        <taxon>Betaproteobacteria</taxon>
        <taxon>Burkholderiales</taxon>
        <taxon>Burkholderiaceae</taxon>
        <taxon>Polynucleobacter</taxon>
    </lineage>
</organism>
<dbReference type="AlphaFoldDB" id="A0A210RX01"/>
<evidence type="ECO:0000256" key="5">
    <source>
        <dbReference type="ARBA" id="ARBA00023136"/>
    </source>
</evidence>
<dbReference type="InterPro" id="IPR000620">
    <property type="entry name" value="EamA_dom"/>
</dbReference>
<feature type="transmembrane region" description="Helical" evidence="7">
    <location>
        <begin position="112"/>
        <end position="129"/>
    </location>
</feature>
<feature type="region of interest" description="Disordered" evidence="6">
    <location>
        <begin position="304"/>
        <end position="325"/>
    </location>
</feature>
<keyword evidence="10" id="KW-1185">Reference proteome</keyword>
<feature type="transmembrane region" description="Helical" evidence="7">
    <location>
        <begin position="85"/>
        <end position="106"/>
    </location>
</feature>
<keyword evidence="4 7" id="KW-1133">Transmembrane helix</keyword>
<evidence type="ECO:0000259" key="8">
    <source>
        <dbReference type="Pfam" id="PF00892"/>
    </source>
</evidence>
<comment type="subcellular location">
    <subcellularLocation>
        <location evidence="1">Cell membrane</location>
        <topology evidence="1">Multi-pass membrane protein</topology>
    </subcellularLocation>
</comment>
<protein>
    <submittedName>
        <fullName evidence="9">EamA family transporter</fullName>
    </submittedName>
</protein>
<dbReference type="Pfam" id="PF00892">
    <property type="entry name" value="EamA"/>
    <property type="match status" value="2"/>
</dbReference>
<feature type="transmembrane region" description="Helical" evidence="7">
    <location>
        <begin position="12"/>
        <end position="34"/>
    </location>
</feature>
<dbReference type="InterPro" id="IPR037185">
    <property type="entry name" value="EmrE-like"/>
</dbReference>
<feature type="transmembrane region" description="Helical" evidence="7">
    <location>
        <begin position="257"/>
        <end position="277"/>
    </location>
</feature>